<dbReference type="EMBL" id="JARKHS020032993">
    <property type="protein sequence ID" value="KAK8759492.1"/>
    <property type="molecule type" value="Genomic_DNA"/>
</dbReference>
<dbReference type="PANTHER" id="PTHR24349">
    <property type="entry name" value="SERINE/THREONINE-PROTEIN KINASE"/>
    <property type="match status" value="1"/>
</dbReference>
<keyword evidence="3" id="KW-0808">Transferase</keyword>
<evidence type="ECO:0000256" key="4">
    <source>
        <dbReference type="ARBA" id="ARBA00022741"/>
    </source>
</evidence>
<keyword evidence="5" id="KW-0418">Kinase</keyword>
<dbReference type="SUPFAM" id="SSF56112">
    <property type="entry name" value="Protein kinase-like (PK-like)"/>
    <property type="match status" value="1"/>
</dbReference>
<accession>A0AAQ4DAK2</accession>
<evidence type="ECO:0000313" key="9">
    <source>
        <dbReference type="Proteomes" id="UP001321473"/>
    </source>
</evidence>
<evidence type="ECO:0000259" key="7">
    <source>
        <dbReference type="PROSITE" id="PS50011"/>
    </source>
</evidence>
<feature type="domain" description="Protein kinase" evidence="7">
    <location>
        <begin position="1"/>
        <end position="65"/>
    </location>
</feature>
<protein>
    <recommendedName>
        <fullName evidence="7">Protein kinase domain-containing protein</fullName>
    </recommendedName>
</protein>
<evidence type="ECO:0000313" key="8">
    <source>
        <dbReference type="EMBL" id="KAK8759492.1"/>
    </source>
</evidence>
<dbReference type="GO" id="GO:0004674">
    <property type="term" value="F:protein serine/threonine kinase activity"/>
    <property type="evidence" value="ECO:0007669"/>
    <property type="project" value="UniProtKB-KW"/>
</dbReference>
<dbReference type="AlphaFoldDB" id="A0AAQ4DAK2"/>
<evidence type="ECO:0000256" key="2">
    <source>
        <dbReference type="ARBA" id="ARBA00022527"/>
    </source>
</evidence>
<comment type="similarity">
    <text evidence="1">Belongs to the protein kinase superfamily. CAMK Ser/Thr protein kinase family.</text>
</comment>
<organism evidence="8 9">
    <name type="scientific">Amblyomma americanum</name>
    <name type="common">Lone star tick</name>
    <dbReference type="NCBI Taxonomy" id="6943"/>
    <lineage>
        <taxon>Eukaryota</taxon>
        <taxon>Metazoa</taxon>
        <taxon>Ecdysozoa</taxon>
        <taxon>Arthropoda</taxon>
        <taxon>Chelicerata</taxon>
        <taxon>Arachnida</taxon>
        <taxon>Acari</taxon>
        <taxon>Parasitiformes</taxon>
        <taxon>Ixodida</taxon>
        <taxon>Ixodoidea</taxon>
        <taxon>Ixodidae</taxon>
        <taxon>Amblyomminae</taxon>
        <taxon>Amblyomma</taxon>
    </lineage>
</organism>
<dbReference type="PROSITE" id="PS50011">
    <property type="entry name" value="PROTEIN_KINASE_DOM"/>
    <property type="match status" value="1"/>
</dbReference>
<proteinExistence type="inferred from homology"/>
<evidence type="ECO:0000256" key="3">
    <source>
        <dbReference type="ARBA" id="ARBA00022679"/>
    </source>
</evidence>
<evidence type="ECO:0000256" key="6">
    <source>
        <dbReference type="ARBA" id="ARBA00022840"/>
    </source>
</evidence>
<dbReference type="InterPro" id="IPR011009">
    <property type="entry name" value="Kinase-like_dom_sf"/>
</dbReference>
<dbReference type="GO" id="GO:0005524">
    <property type="term" value="F:ATP binding"/>
    <property type="evidence" value="ECO:0007669"/>
    <property type="project" value="UniProtKB-KW"/>
</dbReference>
<evidence type="ECO:0000256" key="5">
    <source>
        <dbReference type="ARBA" id="ARBA00022777"/>
    </source>
</evidence>
<dbReference type="InterPro" id="IPR050205">
    <property type="entry name" value="CDPK_Ser/Thr_kinases"/>
</dbReference>
<keyword evidence="2" id="KW-0723">Serine/threonine-protein kinase</keyword>
<evidence type="ECO:0000256" key="1">
    <source>
        <dbReference type="ARBA" id="ARBA00006692"/>
    </source>
</evidence>
<comment type="caution">
    <text evidence="8">The sequence shown here is derived from an EMBL/GenBank/DDBJ whole genome shotgun (WGS) entry which is preliminary data.</text>
</comment>
<keyword evidence="6" id="KW-0067">ATP-binding</keyword>
<gene>
    <name evidence="8" type="ORF">V5799_002875</name>
</gene>
<sequence length="128" mass="14250">HTPFANGPNDTPNHILARIGEGRFDLMSGNWANISSPAKHLVQKMLHVDPKQRYRAADVLGHAWIVNKNNLPVSRLSHQEPHLVKGAMAATFRAINNYPKPPNLEPVAASELARRRANKTRHLSSTEV</sequence>
<name>A0AAQ4DAK2_AMBAM</name>
<dbReference type="Proteomes" id="UP001321473">
    <property type="component" value="Unassembled WGS sequence"/>
</dbReference>
<reference evidence="8 9" key="1">
    <citation type="journal article" date="2023" name="Arcadia Sci">
        <title>De novo assembly of a long-read Amblyomma americanum tick genome.</title>
        <authorList>
            <person name="Chou S."/>
            <person name="Poskanzer K.E."/>
            <person name="Rollins M."/>
            <person name="Thuy-Boun P.S."/>
        </authorList>
    </citation>
    <scope>NUCLEOTIDE SEQUENCE [LARGE SCALE GENOMIC DNA]</scope>
    <source>
        <strain evidence="8">F_SG_1</strain>
        <tissue evidence="8">Salivary glands</tissue>
    </source>
</reference>
<dbReference type="InterPro" id="IPR000719">
    <property type="entry name" value="Prot_kinase_dom"/>
</dbReference>
<keyword evidence="9" id="KW-1185">Reference proteome</keyword>
<feature type="non-terminal residue" evidence="8">
    <location>
        <position position="1"/>
    </location>
</feature>
<dbReference type="Gene3D" id="1.10.510.10">
    <property type="entry name" value="Transferase(Phosphotransferase) domain 1"/>
    <property type="match status" value="1"/>
</dbReference>
<keyword evidence="4" id="KW-0547">Nucleotide-binding</keyword>